<gene>
    <name evidence="3" type="ORF">GALL_456400</name>
</gene>
<dbReference type="InterPro" id="IPR021309">
    <property type="entry name" value="YgaP-like_TM"/>
</dbReference>
<keyword evidence="1" id="KW-1133">Transmembrane helix</keyword>
<feature type="transmembrane region" description="Helical" evidence="1">
    <location>
        <begin position="36"/>
        <end position="58"/>
    </location>
</feature>
<evidence type="ECO:0000256" key="1">
    <source>
        <dbReference type="SAM" id="Phobius"/>
    </source>
</evidence>
<keyword evidence="1" id="KW-0472">Membrane</keyword>
<sequence length="71" mass="7754">MKKNMGVADRILRILVAVVIIAIYFTTNWISGTLAIILLALSGVFILTGFMSFCPLYLPFGINTCGGKEKD</sequence>
<dbReference type="EMBL" id="MLJW01003151">
    <property type="protein sequence ID" value="OIQ72732.1"/>
    <property type="molecule type" value="Genomic_DNA"/>
</dbReference>
<accession>A0A1J5PYS2</accession>
<protein>
    <recommendedName>
        <fullName evidence="2">Inner membrane protein YgaP-like transmembrane domain-containing protein</fullName>
    </recommendedName>
</protein>
<feature type="domain" description="Inner membrane protein YgaP-like transmembrane" evidence="2">
    <location>
        <begin position="1"/>
        <end position="66"/>
    </location>
</feature>
<dbReference type="AlphaFoldDB" id="A0A1J5PYS2"/>
<keyword evidence="1" id="KW-0812">Transmembrane</keyword>
<evidence type="ECO:0000313" key="3">
    <source>
        <dbReference type="EMBL" id="OIQ72732.1"/>
    </source>
</evidence>
<evidence type="ECO:0000259" key="2">
    <source>
        <dbReference type="Pfam" id="PF11127"/>
    </source>
</evidence>
<comment type="caution">
    <text evidence="3">The sequence shown here is derived from an EMBL/GenBank/DDBJ whole genome shotgun (WGS) entry which is preliminary data.</text>
</comment>
<name>A0A1J5PYS2_9ZZZZ</name>
<reference evidence="3" key="1">
    <citation type="submission" date="2016-10" db="EMBL/GenBank/DDBJ databases">
        <title>Sequence of Gallionella enrichment culture.</title>
        <authorList>
            <person name="Poehlein A."/>
            <person name="Muehling M."/>
            <person name="Daniel R."/>
        </authorList>
    </citation>
    <scope>NUCLEOTIDE SEQUENCE</scope>
</reference>
<organism evidence="3">
    <name type="scientific">mine drainage metagenome</name>
    <dbReference type="NCBI Taxonomy" id="410659"/>
    <lineage>
        <taxon>unclassified sequences</taxon>
        <taxon>metagenomes</taxon>
        <taxon>ecological metagenomes</taxon>
    </lineage>
</organism>
<feature type="transmembrane region" description="Helical" evidence="1">
    <location>
        <begin position="12"/>
        <end position="30"/>
    </location>
</feature>
<dbReference type="Pfam" id="PF11127">
    <property type="entry name" value="YgaP-like_TM"/>
    <property type="match status" value="1"/>
</dbReference>
<proteinExistence type="predicted"/>